<evidence type="ECO:0000313" key="1">
    <source>
        <dbReference type="EMBL" id="KOO27710.1"/>
    </source>
</evidence>
<sequence>MGAIERELRHYTREKDEYAAAAELHDKLAAQVAVHGENGPAATRLSGVQRRAQHEALLCVRQKLDAYEAAQPEREQAMLRLVARIEELSAR</sequence>
<accession>A0A0M0JMI1</accession>
<protein>
    <submittedName>
        <fullName evidence="1">Uncharacterized protein</fullName>
    </submittedName>
</protein>
<evidence type="ECO:0000313" key="2">
    <source>
        <dbReference type="Proteomes" id="UP000037460"/>
    </source>
</evidence>
<dbReference type="EMBL" id="JWZX01002679">
    <property type="protein sequence ID" value="KOO27710.1"/>
    <property type="molecule type" value="Genomic_DNA"/>
</dbReference>
<keyword evidence="2" id="KW-1185">Reference proteome</keyword>
<reference evidence="2" key="1">
    <citation type="journal article" date="2015" name="PLoS Genet.">
        <title>Genome Sequence and Transcriptome Analyses of Chrysochromulina tobin: Metabolic Tools for Enhanced Algal Fitness in the Prominent Order Prymnesiales (Haptophyceae).</title>
        <authorList>
            <person name="Hovde B.T."/>
            <person name="Deodato C.R."/>
            <person name="Hunsperger H.M."/>
            <person name="Ryken S.A."/>
            <person name="Yost W."/>
            <person name="Jha R.K."/>
            <person name="Patterson J."/>
            <person name="Monnat R.J. Jr."/>
            <person name="Barlow S.B."/>
            <person name="Starkenburg S.R."/>
            <person name="Cattolico R.A."/>
        </authorList>
    </citation>
    <scope>NUCLEOTIDE SEQUENCE</scope>
    <source>
        <strain evidence="2">CCMP291</strain>
    </source>
</reference>
<name>A0A0M0JMI1_9EUKA</name>
<comment type="caution">
    <text evidence="1">The sequence shown here is derived from an EMBL/GenBank/DDBJ whole genome shotgun (WGS) entry which is preliminary data.</text>
</comment>
<dbReference type="Proteomes" id="UP000037460">
    <property type="component" value="Unassembled WGS sequence"/>
</dbReference>
<dbReference type="AlphaFoldDB" id="A0A0M0JMI1"/>
<gene>
    <name evidence="1" type="ORF">Ctob_007584</name>
</gene>
<proteinExistence type="predicted"/>
<organism evidence="1 2">
    <name type="scientific">Chrysochromulina tobinii</name>
    <dbReference type="NCBI Taxonomy" id="1460289"/>
    <lineage>
        <taxon>Eukaryota</taxon>
        <taxon>Haptista</taxon>
        <taxon>Haptophyta</taxon>
        <taxon>Prymnesiophyceae</taxon>
        <taxon>Prymnesiales</taxon>
        <taxon>Chrysochromulinaceae</taxon>
        <taxon>Chrysochromulina</taxon>
    </lineage>
</organism>